<keyword evidence="8 16" id="KW-0378">Hydrolase</keyword>
<dbReference type="GO" id="GO:0005615">
    <property type="term" value="C:extracellular space"/>
    <property type="evidence" value="ECO:0007669"/>
    <property type="project" value="TreeGrafter"/>
</dbReference>
<dbReference type="InterPro" id="IPR014782">
    <property type="entry name" value="Peptidase_M1_dom"/>
</dbReference>
<reference evidence="21 22" key="1">
    <citation type="journal article" date="2018" name="Elife">
        <title>Firefly genomes illuminate parallel origins of bioluminescence in beetles.</title>
        <authorList>
            <person name="Fallon T.R."/>
            <person name="Lower S.E."/>
            <person name="Chang C.H."/>
            <person name="Bessho-Uehara M."/>
            <person name="Martin G.J."/>
            <person name="Bewick A.J."/>
            <person name="Behringer M."/>
            <person name="Debat H.J."/>
            <person name="Wong I."/>
            <person name="Day J.C."/>
            <person name="Suvorov A."/>
            <person name="Silva C.J."/>
            <person name="Stanger-Hall K.F."/>
            <person name="Hall D.W."/>
            <person name="Schmitz R.J."/>
            <person name="Nelson D.R."/>
            <person name="Lewis S.M."/>
            <person name="Shigenobu S."/>
            <person name="Bybee S.M."/>
            <person name="Larracuente A.M."/>
            <person name="Oba Y."/>
            <person name="Weng J.K."/>
        </authorList>
    </citation>
    <scope>NUCLEOTIDE SEQUENCE [LARGE SCALE GENOMIC DNA]</scope>
    <source>
        <strain evidence="21">1611_PpyrPB1</strain>
        <tissue evidence="21">Whole body</tissue>
    </source>
</reference>
<dbReference type="GO" id="GO:0098552">
    <property type="term" value="C:side of membrane"/>
    <property type="evidence" value="ECO:0007669"/>
    <property type="project" value="UniProtKB-KW"/>
</dbReference>
<dbReference type="Gene3D" id="1.10.390.10">
    <property type="entry name" value="Neutral Protease Domain 2"/>
    <property type="match status" value="1"/>
</dbReference>
<comment type="cofactor">
    <cofactor evidence="14 16">
        <name>Zn(2+)</name>
        <dbReference type="ChEBI" id="CHEBI:29105"/>
    </cofactor>
    <text evidence="14 16">Binds 1 zinc ion per subunit.</text>
</comment>
<gene>
    <name evidence="21" type="ORF">PPYR_06480</name>
</gene>
<keyword evidence="9 14" id="KW-0862">Zinc</keyword>
<evidence type="ECO:0000259" key="20">
    <source>
        <dbReference type="Pfam" id="PF17900"/>
    </source>
</evidence>
<feature type="signal peptide" evidence="17">
    <location>
        <begin position="1"/>
        <end position="17"/>
    </location>
</feature>
<evidence type="ECO:0000256" key="9">
    <source>
        <dbReference type="ARBA" id="ARBA00022833"/>
    </source>
</evidence>
<sequence length="911" mass="103064">MFSTAVLALALLREVHGQQDIVKPIHYNVTLDPDFSMGLFSGSVTIDFLVQANTTNITVHADSIQIVTEKVGIVNSSGHNLKIPSIDRDEKNGVYVIQTEDTLTVGNLFNLTIKDYTGNLRHQDKMGFCLNSYIDRNGKERKMAIARFKPQGARRAFPCFDEPHQKAKFCINIIRPSTHQAISNQPLQNTRYLGGGRFLDEFQESLNMSTYSVAFVITDYKSSMSHGRHRIFADLNMANENVNLRLEEGADLLSKLEDNIGVKYPLSKIDSIALPDHEVIRGEVNGWGLLSCKNSSLAYNLSDPELQTNALEMSQSYAEQWFGNHISPVSWNYTWLNEGLVYYYGYLGASLIGWDAMDRYVLDCTQHALALDSSGEVTLNSISNGTGLQNYKAGAIMRMLQHFVTMDVFQKAVRLFLQTNAFEAVSPLDLYNAVQRIIDIENCHDLIGDHSVNTIMASWETQAGYPIVNVTRNYSSSSLTVTQARFSSNLNGSSVVDNLWYIPLSYTAETYSDKQFCTTKTDVWMSQRNMTIDGVPSNGWIVFNKQQTGLYRVNYDSENWRRITGCLREHNISEIDTLNRAQLVDDVFSLAQAGQLSFDVAFNLSTYISREHAFAPIASFLNNVMALYNKLSPENGHEQLRTYLGDMLNGEAISCLSDEENVNDTLSEKLNRVQILNAMCIIGNEKCESYVFKKFQLWNRNPEKHRIPPNVEPATLCGGIRFGSQSEWDSLFAKYKTSTDDRRKKLYLNALGCANSNSTVKGFLQEILKFRDIDSKDKVDAFKSLVQSSLDVTFIFDFVTANFDNVIDTFPDALPEILKTLAKKLSTNQHLEQMERLKNRFPRWTSTAFEEPLQIVKGNVEFNERFGKSIKNWFSGYLASRKSGSCVNEFSVTLKVLLVGWVFVGINKYWI</sequence>
<keyword evidence="12" id="KW-0325">Glycoprotein</keyword>
<dbReference type="GO" id="GO:0070006">
    <property type="term" value="F:metalloaminopeptidase activity"/>
    <property type="evidence" value="ECO:0007669"/>
    <property type="project" value="TreeGrafter"/>
</dbReference>
<keyword evidence="3" id="KW-1003">Cell membrane</keyword>
<feature type="domain" description="ERAP1-like C-terminal" evidence="19">
    <location>
        <begin position="540"/>
        <end position="837"/>
    </location>
</feature>
<dbReference type="SUPFAM" id="SSF63737">
    <property type="entry name" value="Leukotriene A4 hydrolase N-terminal domain"/>
    <property type="match status" value="1"/>
</dbReference>
<dbReference type="Pfam" id="PF11838">
    <property type="entry name" value="ERAP1_C"/>
    <property type="match status" value="1"/>
</dbReference>
<comment type="caution">
    <text evidence="21">The sequence shown here is derived from an EMBL/GenBank/DDBJ whole genome shotgun (WGS) entry which is preliminary data.</text>
</comment>
<dbReference type="Pfam" id="PF17900">
    <property type="entry name" value="Peptidase_M1_N"/>
    <property type="match status" value="1"/>
</dbReference>
<dbReference type="InterPro" id="IPR027268">
    <property type="entry name" value="Peptidase_M4/M1_CTD_sf"/>
</dbReference>
<evidence type="ECO:0000256" key="5">
    <source>
        <dbReference type="ARBA" id="ARBA00022670"/>
    </source>
</evidence>
<evidence type="ECO:0000256" key="16">
    <source>
        <dbReference type="RuleBase" id="RU364040"/>
    </source>
</evidence>
<dbReference type="AlphaFoldDB" id="A0A5N4ATS0"/>
<feature type="binding site" evidence="14">
    <location>
        <position position="338"/>
    </location>
    <ligand>
        <name>Zn(2+)</name>
        <dbReference type="ChEBI" id="CHEBI:29105"/>
        <note>catalytic</note>
    </ligand>
</feature>
<evidence type="ECO:0000256" key="3">
    <source>
        <dbReference type="ARBA" id="ARBA00022475"/>
    </source>
</evidence>
<evidence type="ECO:0000259" key="18">
    <source>
        <dbReference type="Pfam" id="PF01433"/>
    </source>
</evidence>
<dbReference type="PRINTS" id="PR00756">
    <property type="entry name" value="ALADIPTASE"/>
</dbReference>
<dbReference type="Gene3D" id="2.60.40.1730">
    <property type="entry name" value="tricorn interacting facor f3 domain"/>
    <property type="match status" value="1"/>
</dbReference>
<dbReference type="CDD" id="cd09601">
    <property type="entry name" value="M1_APN-Q_like"/>
    <property type="match status" value="1"/>
</dbReference>
<feature type="domain" description="Aminopeptidase N-like N-terminal" evidence="20">
    <location>
        <begin position="23"/>
        <end position="211"/>
    </location>
</feature>
<dbReference type="InterPro" id="IPR024571">
    <property type="entry name" value="ERAP1-like_C_dom"/>
</dbReference>
<evidence type="ECO:0000256" key="11">
    <source>
        <dbReference type="ARBA" id="ARBA00023136"/>
    </source>
</evidence>
<evidence type="ECO:0000256" key="17">
    <source>
        <dbReference type="SAM" id="SignalP"/>
    </source>
</evidence>
<keyword evidence="7 17" id="KW-0732">Signal</keyword>
<evidence type="ECO:0000256" key="8">
    <source>
        <dbReference type="ARBA" id="ARBA00022801"/>
    </source>
</evidence>
<evidence type="ECO:0000259" key="19">
    <source>
        <dbReference type="Pfam" id="PF11838"/>
    </source>
</evidence>
<proteinExistence type="inferred from homology"/>
<feature type="domain" description="Peptidase M1 membrane alanine aminopeptidase" evidence="18">
    <location>
        <begin position="246"/>
        <end position="459"/>
    </location>
</feature>
<dbReference type="GO" id="GO:0042277">
    <property type="term" value="F:peptide binding"/>
    <property type="evidence" value="ECO:0007669"/>
    <property type="project" value="TreeGrafter"/>
</dbReference>
<dbReference type="GO" id="GO:0008270">
    <property type="term" value="F:zinc ion binding"/>
    <property type="evidence" value="ECO:0007669"/>
    <property type="project" value="UniProtKB-UniRule"/>
</dbReference>
<evidence type="ECO:0000256" key="15">
    <source>
        <dbReference type="PIRSR" id="PIRSR634016-4"/>
    </source>
</evidence>
<evidence type="ECO:0000256" key="6">
    <source>
        <dbReference type="ARBA" id="ARBA00022723"/>
    </source>
</evidence>
<dbReference type="OrthoDB" id="510539at2759"/>
<comment type="similarity">
    <text evidence="2 16">Belongs to the peptidase M1 family.</text>
</comment>
<keyword evidence="6 14" id="KW-0479">Metal-binding</keyword>
<dbReference type="InParanoid" id="A0A5N4ATS0"/>
<dbReference type="EC" id="3.4.11.-" evidence="16"/>
<dbReference type="GO" id="GO:0005737">
    <property type="term" value="C:cytoplasm"/>
    <property type="evidence" value="ECO:0007669"/>
    <property type="project" value="TreeGrafter"/>
</dbReference>
<dbReference type="Pfam" id="PF01433">
    <property type="entry name" value="Peptidase_M1"/>
    <property type="match status" value="1"/>
</dbReference>
<keyword evidence="10 16" id="KW-0482">Metalloprotease</keyword>
<dbReference type="Gene3D" id="2.60.40.1910">
    <property type="match status" value="1"/>
</dbReference>
<keyword evidence="22" id="KW-1185">Reference proteome</keyword>
<dbReference type="Proteomes" id="UP000327044">
    <property type="component" value="Unassembled WGS sequence"/>
</dbReference>
<name>A0A5N4ATS0_PHOPY</name>
<evidence type="ECO:0000256" key="14">
    <source>
        <dbReference type="PIRSR" id="PIRSR634016-3"/>
    </source>
</evidence>
<dbReference type="InterPro" id="IPR042097">
    <property type="entry name" value="Aminopeptidase_N-like_N_sf"/>
</dbReference>
<dbReference type="EMBL" id="VVIM01000004">
    <property type="protein sequence ID" value="KAB0800741.1"/>
    <property type="molecule type" value="Genomic_DNA"/>
</dbReference>
<dbReference type="Gene3D" id="1.25.50.20">
    <property type="match status" value="1"/>
</dbReference>
<keyword evidence="4" id="KW-0336">GPI-anchor</keyword>
<evidence type="ECO:0000313" key="22">
    <source>
        <dbReference type="Proteomes" id="UP000327044"/>
    </source>
</evidence>
<protein>
    <recommendedName>
        <fullName evidence="16">Aminopeptidase</fullName>
        <ecNumber evidence="16">3.4.11.-</ecNumber>
    </recommendedName>
</protein>
<comment type="subcellular location">
    <subcellularLocation>
        <location evidence="1">Cell membrane</location>
        <topology evidence="1">Lipid-anchor</topology>
        <topology evidence="1">GPI-anchor</topology>
    </subcellularLocation>
</comment>
<dbReference type="InterPro" id="IPR045357">
    <property type="entry name" value="Aminopeptidase_N-like_N"/>
</dbReference>
<dbReference type="InterPro" id="IPR050344">
    <property type="entry name" value="Peptidase_M1_aminopeptidases"/>
</dbReference>
<feature type="chain" id="PRO_5024354133" description="Aminopeptidase" evidence="17">
    <location>
        <begin position="18"/>
        <end position="911"/>
    </location>
</feature>
<dbReference type="FunFam" id="2.60.40.1910:FF:000008">
    <property type="entry name" value="Aminopeptidase"/>
    <property type="match status" value="1"/>
</dbReference>
<evidence type="ECO:0000313" key="21">
    <source>
        <dbReference type="EMBL" id="KAB0800741.1"/>
    </source>
</evidence>
<accession>A0A5N4ATS0</accession>
<keyword evidence="16" id="KW-0031">Aminopeptidase</keyword>
<dbReference type="SUPFAM" id="SSF55486">
    <property type="entry name" value="Metalloproteases ('zincins'), catalytic domain"/>
    <property type="match status" value="1"/>
</dbReference>
<dbReference type="GO" id="GO:0006508">
    <property type="term" value="P:proteolysis"/>
    <property type="evidence" value="ECO:0007669"/>
    <property type="project" value="UniProtKB-KW"/>
</dbReference>
<evidence type="ECO:0000256" key="13">
    <source>
        <dbReference type="ARBA" id="ARBA00023288"/>
    </source>
</evidence>
<dbReference type="PANTHER" id="PTHR11533:SF290">
    <property type="entry name" value="AMINOPEPTIDASE"/>
    <property type="match status" value="1"/>
</dbReference>
<dbReference type="InterPro" id="IPR034016">
    <property type="entry name" value="M1_APN-typ"/>
</dbReference>
<evidence type="ECO:0000256" key="12">
    <source>
        <dbReference type="ARBA" id="ARBA00023180"/>
    </source>
</evidence>
<dbReference type="InterPro" id="IPR001930">
    <property type="entry name" value="Peptidase_M1"/>
</dbReference>
<evidence type="ECO:0000256" key="2">
    <source>
        <dbReference type="ARBA" id="ARBA00010136"/>
    </source>
</evidence>
<evidence type="ECO:0000256" key="7">
    <source>
        <dbReference type="ARBA" id="ARBA00022729"/>
    </source>
</evidence>
<keyword evidence="11" id="KW-0472">Membrane</keyword>
<evidence type="ECO:0000256" key="10">
    <source>
        <dbReference type="ARBA" id="ARBA00023049"/>
    </source>
</evidence>
<organism evidence="21 22">
    <name type="scientific">Photinus pyralis</name>
    <name type="common">Common eastern firefly</name>
    <name type="synonym">Lampyris pyralis</name>
    <dbReference type="NCBI Taxonomy" id="7054"/>
    <lineage>
        <taxon>Eukaryota</taxon>
        <taxon>Metazoa</taxon>
        <taxon>Ecdysozoa</taxon>
        <taxon>Arthropoda</taxon>
        <taxon>Hexapoda</taxon>
        <taxon>Insecta</taxon>
        <taxon>Pterygota</taxon>
        <taxon>Neoptera</taxon>
        <taxon>Endopterygota</taxon>
        <taxon>Coleoptera</taxon>
        <taxon>Polyphaga</taxon>
        <taxon>Elateriformia</taxon>
        <taxon>Elateroidea</taxon>
        <taxon>Lampyridae</taxon>
        <taxon>Lampyrinae</taxon>
        <taxon>Photinus</taxon>
    </lineage>
</organism>
<evidence type="ECO:0000256" key="4">
    <source>
        <dbReference type="ARBA" id="ARBA00022622"/>
    </source>
</evidence>
<evidence type="ECO:0000256" key="1">
    <source>
        <dbReference type="ARBA" id="ARBA00004609"/>
    </source>
</evidence>
<dbReference type="GO" id="GO:0043171">
    <property type="term" value="P:peptide catabolic process"/>
    <property type="evidence" value="ECO:0007669"/>
    <property type="project" value="TreeGrafter"/>
</dbReference>
<dbReference type="GO" id="GO:0005886">
    <property type="term" value="C:plasma membrane"/>
    <property type="evidence" value="ECO:0007669"/>
    <property type="project" value="UniProtKB-SubCell"/>
</dbReference>
<keyword evidence="5 16" id="KW-0645">Protease</keyword>
<keyword evidence="13" id="KW-0449">Lipoprotein</keyword>
<dbReference type="PANTHER" id="PTHR11533">
    <property type="entry name" value="PROTEASE M1 ZINC METALLOPROTEASE"/>
    <property type="match status" value="1"/>
</dbReference>
<feature type="site" description="Transition state stabilizer" evidence="15">
    <location>
        <position position="391"/>
    </location>
</feature>